<protein>
    <recommendedName>
        <fullName evidence="2">Nucleotidyl transferase AbiEii toxin, Type IV TA system</fullName>
    </recommendedName>
</protein>
<accession>X1SPN0</accession>
<evidence type="ECO:0000313" key="1">
    <source>
        <dbReference type="EMBL" id="GAI81086.1"/>
    </source>
</evidence>
<dbReference type="Pfam" id="PF08843">
    <property type="entry name" value="AbiEii"/>
    <property type="match status" value="2"/>
</dbReference>
<proteinExistence type="predicted"/>
<name>X1SPN0_9ZZZZ</name>
<organism evidence="1">
    <name type="scientific">marine sediment metagenome</name>
    <dbReference type="NCBI Taxonomy" id="412755"/>
    <lineage>
        <taxon>unclassified sequences</taxon>
        <taxon>metagenomes</taxon>
        <taxon>ecological metagenomes</taxon>
    </lineage>
</organism>
<evidence type="ECO:0008006" key="2">
    <source>
        <dbReference type="Google" id="ProtNLM"/>
    </source>
</evidence>
<dbReference type="AlphaFoldDB" id="X1SPN0"/>
<dbReference type="InterPro" id="IPR014942">
    <property type="entry name" value="AbiEii"/>
</dbReference>
<sequence length="180" mass="20880">MLHQGAIETSTLELIKKLHSKEYLQGFYLVGGTALALKMGYRKSVDIDLFSNFNFDSSQMLENIHQDFPFQLYYSAPNTLKGSIDDVKVDILAHRYKYIEEQQILKGIFLLSIQDIIAMKLNAIITSGQRSKDFIDIYYLLNDFDLAGMLSFYKNKYNQQNETIVLKSLIYFDDVDLSDW</sequence>
<reference evidence="1" key="1">
    <citation type="journal article" date="2014" name="Front. Microbiol.">
        <title>High frequency of phylogenetically diverse reductive dehalogenase-homologous genes in deep subseafloor sedimentary metagenomes.</title>
        <authorList>
            <person name="Kawai M."/>
            <person name="Futagami T."/>
            <person name="Toyoda A."/>
            <person name="Takaki Y."/>
            <person name="Nishi S."/>
            <person name="Hori S."/>
            <person name="Arai W."/>
            <person name="Tsubouchi T."/>
            <person name="Morono Y."/>
            <person name="Uchiyama I."/>
            <person name="Ito T."/>
            <person name="Fujiyama A."/>
            <person name="Inagaki F."/>
            <person name="Takami H."/>
        </authorList>
    </citation>
    <scope>NUCLEOTIDE SEQUENCE</scope>
    <source>
        <strain evidence="1">Expedition CK06-06</strain>
    </source>
</reference>
<comment type="caution">
    <text evidence="1">The sequence shown here is derived from an EMBL/GenBank/DDBJ whole genome shotgun (WGS) entry which is preliminary data.</text>
</comment>
<feature type="non-terminal residue" evidence="1">
    <location>
        <position position="180"/>
    </location>
</feature>
<gene>
    <name evidence="1" type="ORF">S12H4_26262</name>
</gene>
<dbReference type="EMBL" id="BARW01014882">
    <property type="protein sequence ID" value="GAI81086.1"/>
    <property type="molecule type" value="Genomic_DNA"/>
</dbReference>